<evidence type="ECO:0000313" key="3">
    <source>
        <dbReference type="Proteomes" id="UP000010523"/>
    </source>
</evidence>
<dbReference type="EMBL" id="AFEU01000003">
    <property type="protein sequence ID" value="EIJ78025.1"/>
    <property type="molecule type" value="Genomic_DNA"/>
</dbReference>
<comment type="caution">
    <text evidence="2">The sequence shown here is derived from an EMBL/GenBank/DDBJ whole genome shotgun (WGS) entry which is preliminary data.</text>
</comment>
<sequence>MDIRIQLQQALVECERLRKENEYLKKVLSNMMKKMKTIIL</sequence>
<dbReference type="RefSeq" id="WP_004436176.1">
    <property type="nucleotide sequence ID" value="NZ_AFEU01000003.1"/>
</dbReference>
<protein>
    <submittedName>
        <fullName evidence="2">Uncharacterized protein</fullName>
    </submittedName>
</protein>
<keyword evidence="3" id="KW-1185">Reference proteome</keyword>
<reference evidence="2 3" key="1">
    <citation type="journal article" date="2012" name="Appl. Environ. Microbiol.">
        <title>Genome Sequence of Thermotolerant Bacillus methanolicus: Features and Regulation Related to Methylotrophy and Production of L-Lysine and L-Glutamate from Methanol.</title>
        <authorList>
            <person name="Heggeset T.M."/>
            <person name="Krog A."/>
            <person name="Balzer S."/>
            <person name="Wentzel A."/>
            <person name="Ellingsen T.E."/>
            <person name="Brautaset T."/>
        </authorList>
    </citation>
    <scope>NUCLEOTIDE SEQUENCE [LARGE SCALE GENOMIC DNA]</scope>
    <source>
        <strain evidence="2 3">PB1</strain>
    </source>
</reference>
<organism evidence="2 3">
    <name type="scientific">Bacillus methanolicus PB1</name>
    <dbReference type="NCBI Taxonomy" id="997296"/>
    <lineage>
        <taxon>Bacteria</taxon>
        <taxon>Bacillati</taxon>
        <taxon>Bacillota</taxon>
        <taxon>Bacilli</taxon>
        <taxon>Bacillales</taxon>
        <taxon>Bacillaceae</taxon>
        <taxon>Bacillus</taxon>
    </lineage>
</organism>
<evidence type="ECO:0000256" key="1">
    <source>
        <dbReference type="SAM" id="Coils"/>
    </source>
</evidence>
<feature type="coiled-coil region" evidence="1">
    <location>
        <begin position="7"/>
        <end position="34"/>
    </location>
</feature>
<accession>I3DUV4</accession>
<name>I3DUV4_BACMT</name>
<keyword evidence="1" id="KW-0175">Coiled coil</keyword>
<dbReference type="PATRIC" id="fig|997296.3.peg.2242"/>
<evidence type="ECO:0000313" key="2">
    <source>
        <dbReference type="EMBL" id="EIJ78025.1"/>
    </source>
</evidence>
<dbReference type="Proteomes" id="UP000010523">
    <property type="component" value="Unassembled WGS sequence"/>
</dbReference>
<dbReference type="AlphaFoldDB" id="I3DUV4"/>
<proteinExistence type="predicted"/>
<gene>
    <name evidence="2" type="ORF">PB1_10684</name>
</gene>
<dbReference type="STRING" id="997296.PB1_10684"/>